<keyword evidence="2 6" id="KW-0812">Transmembrane</keyword>
<evidence type="ECO:0000256" key="6">
    <source>
        <dbReference type="SAM" id="Phobius"/>
    </source>
</evidence>
<feature type="transmembrane region" description="Helical" evidence="6">
    <location>
        <begin position="324"/>
        <end position="342"/>
    </location>
</feature>
<dbReference type="EMBL" id="JXBY01000018">
    <property type="protein sequence ID" value="KJY55898.1"/>
    <property type="molecule type" value="Genomic_DNA"/>
</dbReference>
<evidence type="ECO:0000256" key="5">
    <source>
        <dbReference type="ARBA" id="ARBA00023136"/>
    </source>
</evidence>
<dbReference type="InterPro" id="IPR001182">
    <property type="entry name" value="FtsW/RodA"/>
</dbReference>
<dbReference type="GO" id="GO:0008360">
    <property type="term" value="P:regulation of cell shape"/>
    <property type="evidence" value="ECO:0007669"/>
    <property type="project" value="UniProtKB-KW"/>
</dbReference>
<protein>
    <submittedName>
        <fullName evidence="7">FtsW/RodA/SpoVE family cell division protein</fullName>
    </submittedName>
</protein>
<dbReference type="RefSeq" id="WP_045927968.1">
    <property type="nucleotide sequence ID" value="NZ_JBHSZS010000009.1"/>
</dbReference>
<dbReference type="AlphaFoldDB" id="A0A0F4LC50"/>
<feature type="transmembrane region" description="Helical" evidence="6">
    <location>
        <begin position="362"/>
        <end position="380"/>
    </location>
</feature>
<evidence type="ECO:0000256" key="2">
    <source>
        <dbReference type="ARBA" id="ARBA00022692"/>
    </source>
</evidence>
<dbReference type="PANTHER" id="PTHR30474:SF1">
    <property type="entry name" value="PEPTIDOGLYCAN GLYCOSYLTRANSFERASE MRDB"/>
    <property type="match status" value="1"/>
</dbReference>
<feature type="transmembrane region" description="Helical" evidence="6">
    <location>
        <begin position="79"/>
        <end position="98"/>
    </location>
</feature>
<dbReference type="PANTHER" id="PTHR30474">
    <property type="entry name" value="CELL CYCLE PROTEIN"/>
    <property type="match status" value="1"/>
</dbReference>
<feature type="transmembrane region" description="Helical" evidence="6">
    <location>
        <begin position="198"/>
        <end position="217"/>
    </location>
</feature>
<keyword evidence="4 6" id="KW-1133">Transmembrane helix</keyword>
<comment type="caution">
    <text evidence="7">The sequence shown here is derived from an EMBL/GenBank/DDBJ whole genome shotgun (WGS) entry which is preliminary data.</text>
</comment>
<keyword evidence="7" id="KW-0132">Cell division</keyword>
<organism evidence="7 8">
    <name type="scientific">Lactobacillus kullabergensis</name>
    <dbReference type="NCBI Taxonomy" id="1218493"/>
    <lineage>
        <taxon>Bacteria</taxon>
        <taxon>Bacillati</taxon>
        <taxon>Bacillota</taxon>
        <taxon>Bacilli</taxon>
        <taxon>Lactobacillales</taxon>
        <taxon>Lactobacillaceae</taxon>
        <taxon>Lactobacillus</taxon>
    </lineage>
</organism>
<sequence>MVKVQNKTNLFDRIAWNIVVPVLLLAAVGLYSIYFAAVDDPSHMGSPVKAVAMQGLWYIISVAIVVFVIQFDAEQLYRIAPYVYGLGILLLIAVLFFYNRSIAADAGAKSWFKLGPISFQPSEVMKPAFILMLARVVREHNDKFAHTIKNDWVLIGKMLAWLLPIAILLKLQNDFGTMLVFIAIVGGVVLVSGISWKIIAPMFAAVFILGVVVIYMVTTPGGQSILSHFFQPYQFRRIMSWLNPSTDTSKAAYQLWQSMQSIGSGQIFGNGFGKLSVYVPVRGSDMVYSVIGESFGFVGSVAVILLYLYLIVQMVRITFDTKNAFYSYVSTGVIMMILFHVFENIGMSIDLLPLTGIPLPFISQGGSALIGNMIGIGMILSMKFHNKDYMFSQAGDF</sequence>
<dbReference type="OrthoDB" id="9768187at2"/>
<gene>
    <name evidence="7" type="primary">ftsW2</name>
    <name evidence="7" type="ORF">JF76_08430</name>
</gene>
<keyword evidence="3" id="KW-0133">Cell shape</keyword>
<feature type="transmembrane region" description="Helical" evidence="6">
    <location>
        <begin position="286"/>
        <end position="312"/>
    </location>
</feature>
<accession>A0A0F4LC50</accession>
<comment type="subcellular location">
    <subcellularLocation>
        <location evidence="1">Membrane</location>
        <topology evidence="1">Multi-pass membrane protein</topology>
    </subcellularLocation>
</comment>
<keyword evidence="5 6" id="KW-0472">Membrane</keyword>
<feature type="transmembrane region" description="Helical" evidence="6">
    <location>
        <begin position="55"/>
        <end position="73"/>
    </location>
</feature>
<dbReference type="GO" id="GO:0005886">
    <property type="term" value="C:plasma membrane"/>
    <property type="evidence" value="ECO:0007669"/>
    <property type="project" value="TreeGrafter"/>
</dbReference>
<name>A0A0F4LC50_9LACO</name>
<evidence type="ECO:0000256" key="1">
    <source>
        <dbReference type="ARBA" id="ARBA00004141"/>
    </source>
</evidence>
<evidence type="ECO:0000313" key="7">
    <source>
        <dbReference type="EMBL" id="KJY55898.1"/>
    </source>
</evidence>
<keyword evidence="7" id="KW-0131">Cell cycle</keyword>
<dbReference type="STRING" id="1218493.JF76_08430"/>
<dbReference type="Proteomes" id="UP000033533">
    <property type="component" value="Unassembled WGS sequence"/>
</dbReference>
<evidence type="ECO:0000313" key="8">
    <source>
        <dbReference type="Proteomes" id="UP000033533"/>
    </source>
</evidence>
<feature type="transmembrane region" description="Helical" evidence="6">
    <location>
        <begin position="175"/>
        <end position="191"/>
    </location>
</feature>
<dbReference type="GO" id="GO:0032153">
    <property type="term" value="C:cell division site"/>
    <property type="evidence" value="ECO:0007669"/>
    <property type="project" value="TreeGrafter"/>
</dbReference>
<dbReference type="Pfam" id="PF01098">
    <property type="entry name" value="FTSW_RODA_SPOVE"/>
    <property type="match status" value="1"/>
</dbReference>
<dbReference type="PATRIC" id="fig|1218493.3.peg.896"/>
<evidence type="ECO:0000256" key="4">
    <source>
        <dbReference type="ARBA" id="ARBA00022989"/>
    </source>
</evidence>
<dbReference type="HOGENOM" id="CLU_029243_2_0_9"/>
<proteinExistence type="predicted"/>
<feature type="transmembrane region" description="Helical" evidence="6">
    <location>
        <begin position="14"/>
        <end position="34"/>
    </location>
</feature>
<dbReference type="GO" id="GO:0051301">
    <property type="term" value="P:cell division"/>
    <property type="evidence" value="ECO:0007669"/>
    <property type="project" value="UniProtKB-KW"/>
</dbReference>
<evidence type="ECO:0000256" key="3">
    <source>
        <dbReference type="ARBA" id="ARBA00022960"/>
    </source>
</evidence>
<dbReference type="GO" id="GO:0015648">
    <property type="term" value="F:lipid-linked peptidoglycan transporter activity"/>
    <property type="evidence" value="ECO:0007669"/>
    <property type="project" value="TreeGrafter"/>
</dbReference>
<reference evidence="7 8" key="1">
    <citation type="submission" date="2014-12" db="EMBL/GenBank/DDBJ databases">
        <title>Comparative genomics of the lactic acid bacteria isolated from the honey bee gut.</title>
        <authorList>
            <person name="Ellegaard K.M."/>
            <person name="Tamarit D."/>
            <person name="Javelind E."/>
            <person name="Olofsson T."/>
            <person name="Andersson S.G."/>
            <person name="Vasquez A."/>
        </authorList>
    </citation>
    <scope>NUCLEOTIDE SEQUENCE [LARGE SCALE GENOMIC DNA]</scope>
    <source>
        <strain evidence="7 8">Biut2</strain>
    </source>
</reference>